<name>A0A0U3SKA9_9BACT</name>
<dbReference type="RefSeq" id="WP_068196422.1">
    <property type="nucleotide sequence ID" value="NZ_CP013909.1"/>
</dbReference>
<reference evidence="2 3" key="1">
    <citation type="submission" date="2015-12" db="EMBL/GenBank/DDBJ databases">
        <authorList>
            <person name="Shamseldin A."/>
            <person name="Moawad H."/>
            <person name="Abd El-Rahim W.M."/>
            <person name="Sadowsky M.J."/>
        </authorList>
    </citation>
    <scope>NUCLEOTIDE SEQUENCE [LARGE SCALE GENOMIC DNA]</scope>
    <source>
        <strain evidence="2 3">DG5B</strain>
    </source>
</reference>
<protein>
    <recommendedName>
        <fullName evidence="4">KfrA N-terminal DNA-binding domain-containing protein</fullName>
    </recommendedName>
</protein>
<gene>
    <name evidence="2" type="ORF">AUC43_17025</name>
</gene>
<evidence type="ECO:0008006" key="4">
    <source>
        <dbReference type="Google" id="ProtNLM"/>
    </source>
</evidence>
<dbReference type="AlphaFoldDB" id="A0A0U3SKA9"/>
<sequence>MAILDNLTKAAKGFFIEEDEQASAATPAPVAPALATPATTGAAGPAPLVTQAEQRHLDHIASLLVGDGKDFGAYTKMVSSMASSGLTGPLLYQTAFNAFSALTGVDRPALLASAEQLTHRLADDRARVLQRHREKLGEATSKAAPGPLALLQQRESQLQADVAALTQQLTEKSQQLRDIQQQAQAEKQKTQAALASYELANAAAAAELQAHRQAAQNFLSGEVAK</sequence>
<organism evidence="2 3">
    <name type="scientific">Hymenobacter sedentarius</name>
    <dbReference type="NCBI Taxonomy" id="1411621"/>
    <lineage>
        <taxon>Bacteria</taxon>
        <taxon>Pseudomonadati</taxon>
        <taxon>Bacteroidota</taxon>
        <taxon>Cytophagia</taxon>
        <taxon>Cytophagales</taxon>
        <taxon>Hymenobacteraceae</taxon>
        <taxon>Hymenobacter</taxon>
    </lineage>
</organism>
<keyword evidence="3" id="KW-1185">Reference proteome</keyword>
<keyword evidence="1" id="KW-0175">Coiled coil</keyword>
<proteinExistence type="predicted"/>
<accession>A0A0U3SKA9</accession>
<evidence type="ECO:0000313" key="3">
    <source>
        <dbReference type="Proteomes" id="UP000059542"/>
    </source>
</evidence>
<dbReference type="Proteomes" id="UP000059542">
    <property type="component" value="Chromosome"/>
</dbReference>
<dbReference type="OrthoDB" id="880439at2"/>
<dbReference type="KEGG" id="hyg:AUC43_17025"/>
<dbReference type="EMBL" id="CP013909">
    <property type="protein sequence ID" value="ALW86630.1"/>
    <property type="molecule type" value="Genomic_DNA"/>
</dbReference>
<evidence type="ECO:0000256" key="1">
    <source>
        <dbReference type="SAM" id="Coils"/>
    </source>
</evidence>
<evidence type="ECO:0000313" key="2">
    <source>
        <dbReference type="EMBL" id="ALW86630.1"/>
    </source>
</evidence>
<feature type="coiled-coil region" evidence="1">
    <location>
        <begin position="148"/>
        <end position="200"/>
    </location>
</feature>